<dbReference type="SUPFAM" id="SSF49764">
    <property type="entry name" value="HSP20-like chaperones"/>
    <property type="match status" value="1"/>
</dbReference>
<dbReference type="Pfam" id="PF00011">
    <property type="entry name" value="HSP20"/>
    <property type="match status" value="1"/>
</dbReference>
<evidence type="ECO:0000313" key="5">
    <source>
        <dbReference type="EMBL" id="GGK33426.1"/>
    </source>
</evidence>
<dbReference type="RefSeq" id="WP_189114731.1">
    <property type="nucleotide sequence ID" value="NZ_BMQC01000009.1"/>
</dbReference>
<keyword evidence="6" id="KW-1185">Reference proteome</keyword>
<dbReference type="InterPro" id="IPR002068">
    <property type="entry name" value="A-crystallin/Hsp20_dom"/>
</dbReference>
<evidence type="ECO:0000259" key="4">
    <source>
        <dbReference type="PROSITE" id="PS01031"/>
    </source>
</evidence>
<comment type="caution">
    <text evidence="5">The sequence shown here is derived from an EMBL/GenBank/DDBJ whole genome shotgun (WGS) entry which is preliminary data.</text>
</comment>
<organism evidence="5 6">
    <name type="scientific">Pilimelia terevasa</name>
    <dbReference type="NCBI Taxonomy" id="53372"/>
    <lineage>
        <taxon>Bacteria</taxon>
        <taxon>Bacillati</taxon>
        <taxon>Actinomycetota</taxon>
        <taxon>Actinomycetes</taxon>
        <taxon>Micromonosporales</taxon>
        <taxon>Micromonosporaceae</taxon>
        <taxon>Pilimelia</taxon>
    </lineage>
</organism>
<evidence type="ECO:0000256" key="2">
    <source>
        <dbReference type="RuleBase" id="RU003616"/>
    </source>
</evidence>
<dbReference type="PANTHER" id="PTHR11527">
    <property type="entry name" value="HEAT-SHOCK PROTEIN 20 FAMILY MEMBER"/>
    <property type="match status" value="1"/>
</dbReference>
<reference evidence="5" key="1">
    <citation type="journal article" date="2014" name="Int. J. Syst. Evol. Microbiol.">
        <title>Complete genome sequence of Corynebacterium casei LMG S-19264T (=DSM 44701T), isolated from a smear-ripened cheese.</title>
        <authorList>
            <consortium name="US DOE Joint Genome Institute (JGI-PGF)"/>
            <person name="Walter F."/>
            <person name="Albersmeier A."/>
            <person name="Kalinowski J."/>
            <person name="Ruckert C."/>
        </authorList>
    </citation>
    <scope>NUCLEOTIDE SEQUENCE</scope>
    <source>
        <strain evidence="5">JCM 3091</strain>
    </source>
</reference>
<reference evidence="5" key="2">
    <citation type="submission" date="2020-09" db="EMBL/GenBank/DDBJ databases">
        <authorList>
            <person name="Sun Q."/>
            <person name="Ohkuma M."/>
        </authorList>
    </citation>
    <scope>NUCLEOTIDE SEQUENCE</scope>
    <source>
        <strain evidence="5">JCM 3091</strain>
    </source>
</reference>
<feature type="domain" description="SHSP" evidence="4">
    <location>
        <begin position="23"/>
        <end position="134"/>
    </location>
</feature>
<feature type="compositionally biased region" description="Basic and acidic residues" evidence="3">
    <location>
        <begin position="133"/>
        <end position="150"/>
    </location>
</feature>
<sequence>MTGMLRFDPFRDFDRLAGEVLSGQRTPRPMPMDVYRHGEHYVVELDCPGIDADSLDLTAENNTLTVSATRRSRAPEGTKFLIAERSSGSFNRQLVLGDGLDLDAVDASYRDGVLTVTIPIAAQAKPRRISIGRGEDDGHQVITGESRERQLAGSSA</sequence>
<dbReference type="AlphaFoldDB" id="A0A8J3BRF8"/>
<dbReference type="CDD" id="cd06464">
    <property type="entry name" value="ACD_sHsps-like"/>
    <property type="match status" value="1"/>
</dbReference>
<gene>
    <name evidence="5" type="primary">hsp18</name>
    <name evidence="5" type="ORF">GCM10010124_27710</name>
</gene>
<dbReference type="PROSITE" id="PS01031">
    <property type="entry name" value="SHSP"/>
    <property type="match status" value="1"/>
</dbReference>
<dbReference type="EMBL" id="BMQC01000009">
    <property type="protein sequence ID" value="GGK33426.1"/>
    <property type="molecule type" value="Genomic_DNA"/>
</dbReference>
<proteinExistence type="inferred from homology"/>
<comment type="similarity">
    <text evidence="1 2">Belongs to the small heat shock protein (HSP20) family.</text>
</comment>
<dbReference type="InterPro" id="IPR008978">
    <property type="entry name" value="HSP20-like_chaperone"/>
</dbReference>
<dbReference type="Proteomes" id="UP000662200">
    <property type="component" value="Unassembled WGS sequence"/>
</dbReference>
<protein>
    <submittedName>
        <fullName evidence="5">18 kDa antigen</fullName>
    </submittedName>
</protein>
<dbReference type="Gene3D" id="2.60.40.790">
    <property type="match status" value="1"/>
</dbReference>
<evidence type="ECO:0000256" key="1">
    <source>
        <dbReference type="PROSITE-ProRule" id="PRU00285"/>
    </source>
</evidence>
<dbReference type="InterPro" id="IPR031107">
    <property type="entry name" value="Small_HSP"/>
</dbReference>
<feature type="region of interest" description="Disordered" evidence="3">
    <location>
        <begin position="131"/>
        <end position="156"/>
    </location>
</feature>
<accession>A0A8J3BRF8</accession>
<evidence type="ECO:0000256" key="3">
    <source>
        <dbReference type="SAM" id="MobiDB-lite"/>
    </source>
</evidence>
<name>A0A8J3BRF8_9ACTN</name>
<evidence type="ECO:0000313" key="6">
    <source>
        <dbReference type="Proteomes" id="UP000662200"/>
    </source>
</evidence>